<evidence type="ECO:0000259" key="2">
    <source>
        <dbReference type="Pfam" id="PF22680"/>
    </source>
</evidence>
<accession>A0ABR7XU11</accession>
<dbReference type="RefSeq" id="WP_190313724.1">
    <property type="nucleotide sequence ID" value="NZ_JACNYL010000002.1"/>
</dbReference>
<dbReference type="Pfam" id="PF13320">
    <property type="entry name" value="GH123_cat"/>
    <property type="match status" value="1"/>
</dbReference>
<name>A0ABR7XU11_9SPHI</name>
<evidence type="ECO:0000313" key="3">
    <source>
        <dbReference type="EMBL" id="MBD1422027.1"/>
    </source>
</evidence>
<feature type="domain" description="Glycoside hydrolase 123 N-terminal" evidence="2">
    <location>
        <begin position="67"/>
        <end position="185"/>
    </location>
</feature>
<dbReference type="Pfam" id="PF22680">
    <property type="entry name" value="Glyco_hydro_123_N_2"/>
    <property type="match status" value="1"/>
</dbReference>
<dbReference type="EMBL" id="JACNYL010000002">
    <property type="protein sequence ID" value="MBD1422027.1"/>
    <property type="molecule type" value="Genomic_DNA"/>
</dbReference>
<proteinExistence type="predicted"/>
<gene>
    <name evidence="3" type="ORF">H8B21_10640</name>
</gene>
<dbReference type="InterPro" id="IPR025150">
    <property type="entry name" value="GH123_cat"/>
</dbReference>
<organism evidence="3 4">
    <name type="scientific">Sphingobacterium chuzhouense</name>
    <dbReference type="NCBI Taxonomy" id="1742264"/>
    <lineage>
        <taxon>Bacteria</taxon>
        <taxon>Pseudomonadati</taxon>
        <taxon>Bacteroidota</taxon>
        <taxon>Sphingobacteriia</taxon>
        <taxon>Sphingobacteriales</taxon>
        <taxon>Sphingobacteriaceae</taxon>
        <taxon>Sphingobacterium</taxon>
    </lineage>
</organism>
<dbReference type="InterPro" id="IPR053850">
    <property type="entry name" value="Glyco_hydro_123_N_2"/>
</dbReference>
<reference evidence="3 4" key="1">
    <citation type="submission" date="2020-08" db="EMBL/GenBank/DDBJ databases">
        <title>Sphingobacterium sp. DN00404 isolated from aquaculture water.</title>
        <authorList>
            <person name="Zhang M."/>
        </authorList>
    </citation>
    <scope>NUCLEOTIDE SEQUENCE [LARGE SCALE GENOMIC DNA]</scope>
    <source>
        <strain evidence="3 4">KCTC 42746</strain>
    </source>
</reference>
<dbReference type="Proteomes" id="UP000651112">
    <property type="component" value="Unassembled WGS sequence"/>
</dbReference>
<feature type="domain" description="Glycoside hydrolase 123 catalytic" evidence="1">
    <location>
        <begin position="323"/>
        <end position="512"/>
    </location>
</feature>
<comment type="caution">
    <text evidence="3">The sequence shown here is derived from an EMBL/GenBank/DDBJ whole genome shotgun (WGS) entry which is preliminary data.</text>
</comment>
<protein>
    <submittedName>
        <fullName evidence="3">DUF4091 domain-containing protein</fullName>
    </submittedName>
</protein>
<sequence>MKKEINRRRFIQTSALFGSGVLFLSGNALSCKEDNHPIPAPTEEKKGHIISVVHSSIKVLPEEILTAGHTIQLAGAANEIESFQIVIRGEQSTDDVAIELGTLTSNAHHIDGLTWRQVGYVYVSTFDGHPAPQDVGTLLPGWYPDPLLQRDTPTVQRNISNVIWVDCPIPKGATAGIYTGEISVRIGKQIEKINVNLEVFGFELPDRSSLPSLFSLSLDYLDKVYPNFDETLRKRWFNFLAINRISPTDMYIDLSGREGQLKIQPQEYNTLIDRMNGFVIYPITSTWEDRDASADELIARFEANRPYIDAMINSGKAAQGNGVFYGFDENDDAHFETMKKVHQHIKAIYPQIPIATTSMHIHSAALLEELGIDILVLHITDDIYNNNFADQIRAAGKKVWGYISLQPYHPMPNWRIENPLLDTRVLLSAMAYHERFDGFLYWGVNQYNKIGWSYPKVIARNADLKLNLSITTPTDEYKWLHGDGILLYPGVDGPISSLRMENIRKGLEEYEYYVLLEKKYGKTQAQQWAAKIAPSMKRFSDDVQFYLTVKKQMADLIMNG</sequence>
<keyword evidence="4" id="KW-1185">Reference proteome</keyword>
<evidence type="ECO:0000259" key="1">
    <source>
        <dbReference type="Pfam" id="PF13320"/>
    </source>
</evidence>
<evidence type="ECO:0000313" key="4">
    <source>
        <dbReference type="Proteomes" id="UP000651112"/>
    </source>
</evidence>